<keyword evidence="3" id="KW-1185">Reference proteome</keyword>
<dbReference type="AlphaFoldDB" id="A0A167GXN3"/>
<proteinExistence type="predicted"/>
<feature type="region of interest" description="Disordered" evidence="1">
    <location>
        <begin position="1"/>
        <end position="51"/>
    </location>
</feature>
<organism evidence="2 3">
    <name type="scientific">Dokdonella koreensis DS-123</name>
    <dbReference type="NCBI Taxonomy" id="1300342"/>
    <lineage>
        <taxon>Bacteria</taxon>
        <taxon>Pseudomonadati</taxon>
        <taxon>Pseudomonadota</taxon>
        <taxon>Gammaproteobacteria</taxon>
        <taxon>Lysobacterales</taxon>
        <taxon>Rhodanobacteraceae</taxon>
        <taxon>Dokdonella</taxon>
    </lineage>
</organism>
<dbReference type="EMBL" id="CP015249">
    <property type="protein sequence ID" value="ANB18062.1"/>
    <property type="molecule type" value="Genomic_DNA"/>
</dbReference>
<gene>
    <name evidence="2" type="ORF">I596_2043</name>
</gene>
<evidence type="ECO:0000313" key="3">
    <source>
        <dbReference type="Proteomes" id="UP000076830"/>
    </source>
</evidence>
<reference evidence="2 3" key="1">
    <citation type="submission" date="2016-04" db="EMBL/GenBank/DDBJ databases">
        <title>Complete genome sequence of Dokdonella koreensis DS-123T.</title>
        <authorList>
            <person name="Kim J.F."/>
            <person name="Lee H."/>
            <person name="Kwak M.-J."/>
        </authorList>
    </citation>
    <scope>NUCLEOTIDE SEQUENCE [LARGE SCALE GENOMIC DNA]</scope>
    <source>
        <strain evidence="2 3">DS-123</strain>
    </source>
</reference>
<dbReference type="RefSeq" id="WP_190278886.1">
    <property type="nucleotide sequence ID" value="NZ_CP015249.1"/>
</dbReference>
<sequence length="51" mass="5818">MNKHENTSKPNHQDRRPVNTPIDKKVAPDTPPSMPEPKHAPAKTELPINRR</sequence>
<dbReference type="STRING" id="1300342.I596_2043"/>
<evidence type="ECO:0000313" key="2">
    <source>
        <dbReference type="EMBL" id="ANB18062.1"/>
    </source>
</evidence>
<dbReference type="Proteomes" id="UP000076830">
    <property type="component" value="Chromosome"/>
</dbReference>
<evidence type="ECO:0000256" key="1">
    <source>
        <dbReference type="SAM" id="MobiDB-lite"/>
    </source>
</evidence>
<name>A0A167GXN3_9GAMM</name>
<accession>A0A167GXN3</accession>
<dbReference type="KEGG" id="dko:I596_2043"/>
<protein>
    <submittedName>
        <fullName evidence="2">Uncharacterized protein</fullName>
    </submittedName>
</protein>
<feature type="compositionally biased region" description="Basic and acidic residues" evidence="1">
    <location>
        <begin position="1"/>
        <end position="27"/>
    </location>
</feature>